<dbReference type="AlphaFoldDB" id="A0A2S5DM19"/>
<name>A0A2S5DM19_9BURK</name>
<organism evidence="1 2">
    <name type="scientific">Burkholderia contaminans</name>
    <dbReference type="NCBI Taxonomy" id="488447"/>
    <lineage>
        <taxon>Bacteria</taxon>
        <taxon>Pseudomonadati</taxon>
        <taxon>Pseudomonadota</taxon>
        <taxon>Betaproteobacteria</taxon>
        <taxon>Burkholderiales</taxon>
        <taxon>Burkholderiaceae</taxon>
        <taxon>Burkholderia</taxon>
        <taxon>Burkholderia cepacia complex</taxon>
    </lineage>
</organism>
<proteinExistence type="predicted"/>
<accession>A0A2S5DM19</accession>
<evidence type="ECO:0000313" key="2">
    <source>
        <dbReference type="Proteomes" id="UP000238655"/>
    </source>
</evidence>
<dbReference type="Proteomes" id="UP000238655">
    <property type="component" value="Unassembled WGS sequence"/>
</dbReference>
<reference evidence="1 2" key="1">
    <citation type="submission" date="2018-01" db="EMBL/GenBank/DDBJ databases">
        <title>Successful Treatment of Persistent Burkholderia cepacia Bacteremia with Ceftazidime-Avibactam.</title>
        <authorList>
            <person name="Tamma P."/>
            <person name="Fan Y."/>
            <person name="Bergman Y."/>
            <person name="Sick-Samuels A."/>
            <person name="Hsu A."/>
            <person name="Timp W."/>
            <person name="Simner P."/>
        </authorList>
    </citation>
    <scope>NUCLEOTIDE SEQUENCE [LARGE SCALE GENOMIC DNA]</scope>
    <source>
        <strain evidence="1 2">170816</strain>
    </source>
</reference>
<comment type="caution">
    <text evidence="1">The sequence shown here is derived from an EMBL/GenBank/DDBJ whole genome shotgun (WGS) entry which is preliminary data.</text>
</comment>
<protein>
    <submittedName>
        <fullName evidence="1">Uncharacterized protein</fullName>
    </submittedName>
</protein>
<evidence type="ECO:0000313" key="1">
    <source>
        <dbReference type="EMBL" id="POZ80138.1"/>
    </source>
</evidence>
<sequence>MMSRVNHALEADCHHSLERIGADPRGIHASAAREHAREAGREAYITGSSLGDISGHISEYPVLVSEYGLGFEESESIEFFLREFSRED</sequence>
<dbReference type="EMBL" id="PQVP01000006">
    <property type="protein sequence ID" value="POZ80138.1"/>
    <property type="molecule type" value="Genomic_DNA"/>
</dbReference>
<gene>
    <name evidence="1" type="ORF">C3743_39840</name>
</gene>